<name>A0A024P630_9BACI</name>
<dbReference type="RefSeq" id="WP_035509412.1">
    <property type="nucleotide sequence ID" value="NZ_CCDH010000001.1"/>
</dbReference>
<dbReference type="GO" id="GO:0009228">
    <property type="term" value="P:thiamine biosynthetic process"/>
    <property type="evidence" value="ECO:0007669"/>
    <property type="project" value="UniProtKB-KW"/>
</dbReference>
<dbReference type="EMBL" id="CCDI010000003">
    <property type="protein sequence ID" value="CDQ24519.1"/>
    <property type="molecule type" value="Genomic_DNA"/>
</dbReference>
<dbReference type="InterPro" id="IPR022998">
    <property type="entry name" value="ThiamineP_synth_TenI"/>
</dbReference>
<sequence length="200" mass="22041">MKLIAVTNGEMCEKQLVEVIIEISPEVDAIILREKQLVPKAYLSLVKQLIERGVDRRKLWIHDRSDLACMTGIHNLHLPEKGLPVREVKGSFPWLNVGVSVHSLEFAKQAEEQGADYIMFGHIFSTLSKKGSPPQGIQKLAEVTDALTIPVVAIGGITEENIHNIRSTSVSAIAVMSGIFDAESPIAAVKKLRREMGHSE</sequence>
<keyword evidence="2" id="KW-0784">Thiamine biosynthesis</keyword>
<dbReference type="Gene3D" id="3.20.20.70">
    <property type="entry name" value="Aldolase class I"/>
    <property type="match status" value="1"/>
</dbReference>
<accession>A0A024P630</accession>
<dbReference type="PANTHER" id="PTHR20857">
    <property type="entry name" value="THIAMINE-PHOSPHATE PYROPHOSPHORYLASE"/>
    <property type="match status" value="1"/>
</dbReference>
<dbReference type="AlphaFoldDB" id="A0A024P630"/>
<gene>
    <name evidence="4" type="primary">tenI</name>
    <name evidence="4" type="ORF">BN983_02803</name>
</gene>
<evidence type="ECO:0000256" key="2">
    <source>
        <dbReference type="ARBA" id="ARBA00022977"/>
    </source>
</evidence>
<dbReference type="Proteomes" id="UP000028868">
    <property type="component" value="Unassembled WGS sequence"/>
</dbReference>
<dbReference type="CDD" id="cd00564">
    <property type="entry name" value="TMP_TenI"/>
    <property type="match status" value="1"/>
</dbReference>
<dbReference type="SUPFAM" id="SSF51391">
    <property type="entry name" value="Thiamin phosphate synthase"/>
    <property type="match status" value="1"/>
</dbReference>
<evidence type="ECO:0000313" key="4">
    <source>
        <dbReference type="EMBL" id="CDQ24519.1"/>
    </source>
</evidence>
<dbReference type="GO" id="GO:0004789">
    <property type="term" value="F:thiamine-phosphate diphosphorylase activity"/>
    <property type="evidence" value="ECO:0007669"/>
    <property type="project" value="TreeGrafter"/>
</dbReference>
<reference evidence="5" key="1">
    <citation type="submission" date="2014-03" db="EMBL/GenBank/DDBJ databases">
        <authorList>
            <person name="Urmite Genomes U."/>
        </authorList>
    </citation>
    <scope>NUCLEOTIDE SEQUENCE [LARGE SCALE GENOMIC DNA]</scope>
    <source>
        <strain evidence="5">HD-03</strain>
    </source>
</reference>
<evidence type="ECO:0000256" key="1">
    <source>
        <dbReference type="ARBA" id="ARBA00004948"/>
    </source>
</evidence>
<feature type="domain" description="Thiamine phosphate synthase/TenI" evidence="3">
    <location>
        <begin position="3"/>
        <end position="179"/>
    </location>
</feature>
<dbReference type="GO" id="GO:0005737">
    <property type="term" value="C:cytoplasm"/>
    <property type="evidence" value="ECO:0007669"/>
    <property type="project" value="TreeGrafter"/>
</dbReference>
<comment type="caution">
    <text evidence="4">The sequence shown here is derived from an EMBL/GenBank/DDBJ whole genome shotgun (WGS) entry which is preliminary data.</text>
</comment>
<evidence type="ECO:0000313" key="5">
    <source>
        <dbReference type="Proteomes" id="UP000028868"/>
    </source>
</evidence>
<dbReference type="PANTHER" id="PTHR20857:SF22">
    <property type="entry name" value="THIAZOLE TAUTOMERASE"/>
    <property type="match status" value="1"/>
</dbReference>
<dbReference type="Pfam" id="PF02581">
    <property type="entry name" value="TMP-TENI"/>
    <property type="match status" value="1"/>
</dbReference>
<keyword evidence="5" id="KW-1185">Reference proteome</keyword>
<proteinExistence type="predicted"/>
<comment type="pathway">
    <text evidence="1">Cofactor biosynthesis; thiamine diphosphate biosynthesis.</text>
</comment>
<evidence type="ECO:0000259" key="3">
    <source>
        <dbReference type="Pfam" id="PF02581"/>
    </source>
</evidence>
<dbReference type="InterPro" id="IPR036206">
    <property type="entry name" value="ThiamineP_synth_sf"/>
</dbReference>
<organism evidence="4 5">
    <name type="scientific">Halobacillus karajensis</name>
    <dbReference type="NCBI Taxonomy" id="195088"/>
    <lineage>
        <taxon>Bacteria</taxon>
        <taxon>Bacillati</taxon>
        <taxon>Bacillota</taxon>
        <taxon>Bacilli</taxon>
        <taxon>Bacillales</taxon>
        <taxon>Bacillaceae</taxon>
        <taxon>Halobacillus</taxon>
    </lineage>
</organism>
<dbReference type="InterPro" id="IPR013785">
    <property type="entry name" value="Aldolase_TIM"/>
</dbReference>
<reference evidence="4 5" key="2">
    <citation type="submission" date="2014-05" db="EMBL/GenBank/DDBJ databases">
        <title>Draft genome sequence of Halobacillus karajensis HK-03.</title>
        <authorList>
            <person name="Khelaifia S."/>
            <person name="Croce O."/>
            <person name="Lagier J.C."/>
            <person name="Raoult D."/>
        </authorList>
    </citation>
    <scope>NUCLEOTIDE SEQUENCE [LARGE SCALE GENOMIC DNA]</scope>
    <source>
        <strain evidence="4 5">HD-03</strain>
    </source>
</reference>
<dbReference type="OrthoDB" id="9815348at2"/>
<protein>
    <submittedName>
        <fullName evidence="4">Regulatory protein TenI</fullName>
    </submittedName>
</protein>